<evidence type="ECO:0000256" key="4">
    <source>
        <dbReference type="ARBA" id="ARBA00022640"/>
    </source>
</evidence>
<keyword evidence="8" id="KW-0472">Membrane</keyword>
<dbReference type="InterPro" id="IPR036873">
    <property type="entry name" value="Rhodanese-like_dom_sf"/>
</dbReference>
<dbReference type="PANTHER" id="PTHR47377">
    <property type="entry name" value="RHODANESE-LIKE DOMAIN-CONTAINING PROTEIN 4, CHLOROPLASTIC"/>
    <property type="match status" value="1"/>
</dbReference>
<dbReference type="PANTHER" id="PTHR47377:SF1">
    <property type="entry name" value="RHODANESE-LIKE DOMAIN-CONTAINING PROTEIN 4, CHLOROPLASTIC"/>
    <property type="match status" value="1"/>
</dbReference>
<organism evidence="10 11">
    <name type="scientific">Solanum stoloniferum</name>
    <dbReference type="NCBI Taxonomy" id="62892"/>
    <lineage>
        <taxon>Eukaryota</taxon>
        <taxon>Viridiplantae</taxon>
        <taxon>Streptophyta</taxon>
        <taxon>Embryophyta</taxon>
        <taxon>Tracheophyta</taxon>
        <taxon>Spermatophyta</taxon>
        <taxon>Magnoliopsida</taxon>
        <taxon>eudicotyledons</taxon>
        <taxon>Gunneridae</taxon>
        <taxon>Pentapetalae</taxon>
        <taxon>asterids</taxon>
        <taxon>lamiids</taxon>
        <taxon>Solanales</taxon>
        <taxon>Solanaceae</taxon>
        <taxon>Solanoideae</taxon>
        <taxon>Solaneae</taxon>
        <taxon>Solanum</taxon>
    </lineage>
</organism>
<evidence type="ECO:0000256" key="6">
    <source>
        <dbReference type="ARBA" id="ARBA00022946"/>
    </source>
</evidence>
<dbReference type="EMBL" id="JBJKTR010000022">
    <property type="protein sequence ID" value="KAL3325855.1"/>
    <property type="molecule type" value="Genomic_DNA"/>
</dbReference>
<gene>
    <name evidence="10" type="ORF">AABB24_036869</name>
</gene>
<evidence type="ECO:0000256" key="9">
    <source>
        <dbReference type="SAM" id="MobiDB-lite"/>
    </source>
</evidence>
<sequence length="629" mass="67369">METLNAARLTPVSVFSDRRNEPKKIPSFQFKNLQNSSNFSTNLSRSVEGISRNVQGGLVLLSSVFTTGLAKALTYEEALQQSTTSTSTNDFDANAFVETLTDFVSDNPLVTAAGFAVLGLPFIVSQVFGKMPKPSWGVESAKKAYAKLADDESSELVDIRATVELKQVGSPDISGFMKKPVTIVYKGEDKTGFLNKIALKFKEPENTTLFILDKFDGNSELVAELVTANGFKSAYAIKDGAEGPRGWKNSGLPWILPKKTFSLDLGLPDALEGLFGVFGKMPKPSWGVESAKKAYAKLADDESSELVDIRATVELKQVGSPDISGFMKKPVTIVYKGEDKTGFLNKIALKFKEPENTTLFILDKFDGNSELVAELVTANGFKSAYAIKDGAEGPRGWKNSGLPWILPKKTFSLDLGLPDALEGLFGDGSDSVAVGLGVAAAAAFGLLVFSEAETLLQLLGSAGLIQLVSTKLLFAEDRKQSLQQVDEFLTKEIAPKELVGDIKQIGLALLPVPVTRKNLPEPAETSESVPEVDAASSKVEASVETLSPYPNYPDLKPPTSLIPSQPSGSVGKAETVSKVEVSAESTPEISSAPKPEVTAEALTGITRPLSPYPNYPDLKPPTSPMPTQA</sequence>
<keyword evidence="5" id="KW-0812">Transmembrane</keyword>
<feature type="region of interest" description="Disordered" evidence="9">
    <location>
        <begin position="520"/>
        <end position="629"/>
    </location>
</feature>
<evidence type="ECO:0000313" key="11">
    <source>
        <dbReference type="Proteomes" id="UP001627284"/>
    </source>
</evidence>
<keyword evidence="3" id="KW-0150">Chloroplast</keyword>
<proteinExistence type="predicted"/>
<evidence type="ECO:0000256" key="3">
    <source>
        <dbReference type="ARBA" id="ARBA00022528"/>
    </source>
</evidence>
<evidence type="ECO:0000256" key="1">
    <source>
        <dbReference type="ARBA" id="ARBA00004229"/>
    </source>
</evidence>
<accession>A0ABD2R221</accession>
<dbReference type="FunFam" id="3.40.250.10:FF:000044">
    <property type="entry name" value="Rhodanese-like domain-containing protein 4, chloroplastic"/>
    <property type="match status" value="2"/>
</dbReference>
<comment type="caution">
    <text evidence="10">The sequence shown here is derived from an EMBL/GenBank/DDBJ whole genome shotgun (WGS) entry which is preliminary data.</text>
</comment>
<reference evidence="10 11" key="1">
    <citation type="submission" date="2024-05" db="EMBL/GenBank/DDBJ databases">
        <title>De novo assembly of an allotetraploid wild potato.</title>
        <authorList>
            <person name="Hosaka A.J."/>
        </authorList>
    </citation>
    <scope>NUCLEOTIDE SEQUENCE [LARGE SCALE GENOMIC DNA]</scope>
    <source>
        <tissue evidence="10">Young leaves</tissue>
    </source>
</reference>
<evidence type="ECO:0000256" key="8">
    <source>
        <dbReference type="ARBA" id="ARBA00023136"/>
    </source>
</evidence>
<keyword evidence="11" id="KW-1185">Reference proteome</keyword>
<evidence type="ECO:0000256" key="5">
    <source>
        <dbReference type="ARBA" id="ARBA00022692"/>
    </source>
</evidence>
<dbReference type="Proteomes" id="UP001627284">
    <property type="component" value="Unassembled WGS sequence"/>
</dbReference>
<keyword evidence="7" id="KW-1133">Transmembrane helix</keyword>
<evidence type="ECO:0000256" key="2">
    <source>
        <dbReference type="ARBA" id="ARBA00004370"/>
    </source>
</evidence>
<evidence type="ECO:0008006" key="12">
    <source>
        <dbReference type="Google" id="ProtNLM"/>
    </source>
</evidence>
<feature type="compositionally biased region" description="Pro residues" evidence="9">
    <location>
        <begin position="610"/>
        <end position="629"/>
    </location>
</feature>
<comment type="subcellular location">
    <subcellularLocation>
        <location evidence="2">Membrane</location>
    </subcellularLocation>
    <subcellularLocation>
        <location evidence="1">Plastid</location>
        <location evidence="1">Chloroplast</location>
    </subcellularLocation>
</comment>
<dbReference type="InterPro" id="IPR044240">
    <property type="entry name" value="STR4-like"/>
</dbReference>
<dbReference type="GO" id="GO:0009535">
    <property type="term" value="C:chloroplast thylakoid membrane"/>
    <property type="evidence" value="ECO:0007669"/>
    <property type="project" value="UniProtKB-ARBA"/>
</dbReference>
<dbReference type="AlphaFoldDB" id="A0ABD2R221"/>
<protein>
    <recommendedName>
        <fullName evidence="12">Rhodanese-like domain-containing protein 4, chloroplastic</fullName>
    </recommendedName>
</protein>
<keyword evidence="6" id="KW-0809">Transit peptide</keyword>
<name>A0ABD2R221_9SOLN</name>
<evidence type="ECO:0000256" key="7">
    <source>
        <dbReference type="ARBA" id="ARBA00022989"/>
    </source>
</evidence>
<dbReference type="Gene3D" id="3.40.250.10">
    <property type="entry name" value="Rhodanese-like domain"/>
    <property type="match status" value="2"/>
</dbReference>
<dbReference type="SUPFAM" id="SSF52821">
    <property type="entry name" value="Rhodanese/Cell cycle control phosphatase"/>
    <property type="match status" value="2"/>
</dbReference>
<evidence type="ECO:0000313" key="10">
    <source>
        <dbReference type="EMBL" id="KAL3325855.1"/>
    </source>
</evidence>
<keyword evidence="4" id="KW-0934">Plastid</keyword>